<accession>A0ABW4HWB3</accession>
<reference evidence="2" key="1">
    <citation type="journal article" date="2019" name="Int. J. Syst. Evol. Microbiol.">
        <title>The Global Catalogue of Microorganisms (GCM) 10K type strain sequencing project: providing services to taxonomists for standard genome sequencing and annotation.</title>
        <authorList>
            <consortium name="The Broad Institute Genomics Platform"/>
            <consortium name="The Broad Institute Genome Sequencing Center for Infectious Disease"/>
            <person name="Wu L."/>
            <person name="Ma J."/>
        </authorList>
    </citation>
    <scope>NUCLEOTIDE SEQUENCE [LARGE SCALE GENOMIC DNA]</scope>
    <source>
        <strain evidence="2">CGMCC 1.12376</strain>
    </source>
</reference>
<dbReference type="Proteomes" id="UP001597221">
    <property type="component" value="Unassembled WGS sequence"/>
</dbReference>
<evidence type="ECO:0000313" key="2">
    <source>
        <dbReference type="Proteomes" id="UP001597221"/>
    </source>
</evidence>
<proteinExistence type="predicted"/>
<organism evidence="1 2">
    <name type="scientific">Oceanobacillus luteolus</name>
    <dbReference type="NCBI Taxonomy" id="1274358"/>
    <lineage>
        <taxon>Bacteria</taxon>
        <taxon>Bacillati</taxon>
        <taxon>Bacillota</taxon>
        <taxon>Bacilli</taxon>
        <taxon>Bacillales</taxon>
        <taxon>Bacillaceae</taxon>
        <taxon>Oceanobacillus</taxon>
    </lineage>
</organism>
<dbReference type="RefSeq" id="WP_379598851.1">
    <property type="nucleotide sequence ID" value="NZ_JBHUDE010000156.1"/>
</dbReference>
<dbReference type="EMBL" id="JBHUDE010000156">
    <property type="protein sequence ID" value="MFD1609406.1"/>
    <property type="molecule type" value="Genomic_DNA"/>
</dbReference>
<keyword evidence="2" id="KW-1185">Reference proteome</keyword>
<sequence length="66" mass="7792">MEMKRFVRGRMGRKQFLSMTFWAWGLEPSLKQRIIDTNEPVKKRFFIIHPLSCQTTPSSVDTALFT</sequence>
<gene>
    <name evidence="1" type="ORF">ACFSBH_17445</name>
</gene>
<name>A0ABW4HWB3_9BACI</name>
<evidence type="ECO:0000313" key="1">
    <source>
        <dbReference type="EMBL" id="MFD1609406.1"/>
    </source>
</evidence>
<protein>
    <submittedName>
        <fullName evidence="1">Uncharacterized protein</fullName>
    </submittedName>
</protein>
<comment type="caution">
    <text evidence="1">The sequence shown here is derived from an EMBL/GenBank/DDBJ whole genome shotgun (WGS) entry which is preliminary data.</text>
</comment>